<evidence type="ECO:0000313" key="1">
    <source>
        <dbReference type="EMBL" id="QEA41212.1"/>
    </source>
</evidence>
<protein>
    <submittedName>
        <fullName evidence="1">Uncharacterized protein</fullName>
    </submittedName>
</protein>
<dbReference type="RefSeq" id="WP_147651068.1">
    <property type="nucleotide sequence ID" value="NZ_CP042383.1"/>
</dbReference>
<accession>A0A5B8SVD6</accession>
<evidence type="ECO:0000313" key="2">
    <source>
        <dbReference type="Proteomes" id="UP000321296"/>
    </source>
</evidence>
<proteinExistence type="predicted"/>
<reference evidence="1 2" key="1">
    <citation type="submission" date="2019-06" db="EMBL/GenBank/DDBJ databases">
        <title>Genome analyses of bacteria isolated from kimchi.</title>
        <authorList>
            <person name="Lee S."/>
            <person name="Ahn S."/>
            <person name="Roh S."/>
        </authorList>
    </citation>
    <scope>NUCLEOTIDE SEQUENCE [LARGE SCALE GENOMIC DNA]</scope>
    <source>
        <strain evidence="1 2">CBA3630</strain>
    </source>
</reference>
<name>A0A5B8SVD6_LEUPS</name>
<dbReference type="KEGG" id="lpse:FGL85_01000"/>
<dbReference type="EMBL" id="CP042383">
    <property type="protein sequence ID" value="QEA41212.1"/>
    <property type="molecule type" value="Genomic_DNA"/>
</dbReference>
<gene>
    <name evidence="1" type="ORF">FGL85_01000</name>
</gene>
<sequence>MGIIDERERLAVLANSIAYFSNAKGPKFKKVFDRAKEERQIEQAYKPEEAQTVKQKRIELYSKVSAAFGGERSDNGNI</sequence>
<dbReference type="Proteomes" id="UP000321296">
    <property type="component" value="Chromosome"/>
</dbReference>
<dbReference type="AlphaFoldDB" id="A0A5B8SVD6"/>
<organism evidence="1 2">
    <name type="scientific">Leuconostoc pseudomesenteroides</name>
    <dbReference type="NCBI Taxonomy" id="33968"/>
    <lineage>
        <taxon>Bacteria</taxon>
        <taxon>Bacillati</taxon>
        <taxon>Bacillota</taxon>
        <taxon>Bacilli</taxon>
        <taxon>Lactobacillales</taxon>
        <taxon>Lactobacillaceae</taxon>
        <taxon>Leuconostoc</taxon>
    </lineage>
</organism>